<dbReference type="STRING" id="135208.A0A4Y9ZXJ5"/>
<dbReference type="InterPro" id="IPR029058">
    <property type="entry name" value="AB_hydrolase_fold"/>
</dbReference>
<protein>
    <recommendedName>
        <fullName evidence="1">Alpha/beta hydrolase fold-3 domain-containing protein</fullName>
    </recommendedName>
</protein>
<evidence type="ECO:0000313" key="2">
    <source>
        <dbReference type="EMBL" id="TFY78743.1"/>
    </source>
</evidence>
<dbReference type="GO" id="GO:0016787">
    <property type="term" value="F:hydrolase activity"/>
    <property type="evidence" value="ECO:0007669"/>
    <property type="project" value="InterPro"/>
</dbReference>
<reference evidence="2 3" key="1">
    <citation type="submission" date="2019-02" db="EMBL/GenBank/DDBJ databases">
        <title>Genome sequencing of the rare red list fungi Hericium alpestre (H. flagellum).</title>
        <authorList>
            <person name="Buettner E."/>
            <person name="Kellner H."/>
        </authorList>
    </citation>
    <scope>NUCLEOTIDE SEQUENCE [LARGE SCALE GENOMIC DNA]</scope>
    <source>
        <strain evidence="2 3">DSM 108284</strain>
    </source>
</reference>
<dbReference type="Gene3D" id="3.40.50.1820">
    <property type="entry name" value="alpha/beta hydrolase"/>
    <property type="match status" value="1"/>
</dbReference>
<accession>A0A4Y9ZXJ5</accession>
<organism evidence="2 3">
    <name type="scientific">Hericium alpestre</name>
    <dbReference type="NCBI Taxonomy" id="135208"/>
    <lineage>
        <taxon>Eukaryota</taxon>
        <taxon>Fungi</taxon>
        <taxon>Dikarya</taxon>
        <taxon>Basidiomycota</taxon>
        <taxon>Agaricomycotina</taxon>
        <taxon>Agaricomycetes</taxon>
        <taxon>Russulales</taxon>
        <taxon>Hericiaceae</taxon>
        <taxon>Hericium</taxon>
    </lineage>
</organism>
<evidence type="ECO:0000259" key="1">
    <source>
        <dbReference type="Pfam" id="PF07859"/>
    </source>
</evidence>
<evidence type="ECO:0000313" key="3">
    <source>
        <dbReference type="Proteomes" id="UP000298061"/>
    </source>
</evidence>
<dbReference type="AlphaFoldDB" id="A0A4Y9ZXJ5"/>
<dbReference type="OrthoDB" id="408631at2759"/>
<dbReference type="PANTHER" id="PTHR23024">
    <property type="entry name" value="ARYLACETAMIDE DEACETYLASE"/>
    <property type="match status" value="1"/>
</dbReference>
<comment type="caution">
    <text evidence="2">The sequence shown here is derived from an EMBL/GenBank/DDBJ whole genome shotgun (WGS) entry which is preliminary data.</text>
</comment>
<dbReference type="Pfam" id="PF07859">
    <property type="entry name" value="Abhydrolase_3"/>
    <property type="match status" value="1"/>
</dbReference>
<dbReference type="PANTHER" id="PTHR23024:SF166">
    <property type="entry name" value="ALPHA_BETA HYDROLASE FOLD-3 DOMAIN-CONTAINING PROTEIN-RELATED"/>
    <property type="match status" value="1"/>
</dbReference>
<name>A0A4Y9ZXJ5_9AGAM</name>
<gene>
    <name evidence="2" type="ORF">EWM64_g5265</name>
</gene>
<dbReference type="InterPro" id="IPR050466">
    <property type="entry name" value="Carboxylest/Gibb_receptor"/>
</dbReference>
<proteinExistence type="predicted"/>
<sequence length="183" mass="20694">MSQYSHLSDVDPEFVPIAKVLPPPPDWSKEEAGTMQAYFNEQFLPMVMKHRRPKLPPEWAYRIHDYQIPVEGGEMAIRCLTPTPAGASKAHLFPLLYWVHGGGWMFGNLDNDDFLLRLVCVELRISVVNIEYRLAPQHLFPTGLNDCYEGLKWAASHPEVLSASTEKGFILGGSLRVPITPQH</sequence>
<feature type="domain" description="Alpha/beta hydrolase fold-3" evidence="1">
    <location>
        <begin position="97"/>
        <end position="174"/>
    </location>
</feature>
<keyword evidence="3" id="KW-1185">Reference proteome</keyword>
<dbReference type="Proteomes" id="UP000298061">
    <property type="component" value="Unassembled WGS sequence"/>
</dbReference>
<dbReference type="SUPFAM" id="SSF53474">
    <property type="entry name" value="alpha/beta-Hydrolases"/>
    <property type="match status" value="1"/>
</dbReference>
<dbReference type="EMBL" id="SFCI01000623">
    <property type="protein sequence ID" value="TFY78743.1"/>
    <property type="molecule type" value="Genomic_DNA"/>
</dbReference>
<dbReference type="InterPro" id="IPR013094">
    <property type="entry name" value="AB_hydrolase_3"/>
</dbReference>